<dbReference type="RefSeq" id="WP_420830117.1">
    <property type="nucleotide sequence ID" value="NZ_AP024601.1"/>
</dbReference>
<dbReference type="KEGG" id="pabs:JIR001_21410"/>
<reference evidence="1" key="1">
    <citation type="journal article" date="2013" name="Int. J. Syst. Evol. Microbiol.">
        <title>Polycladomyces abyssicola gen. nov., sp. nov., a thermophilic filamentous bacterium isolated from hemipelagic sediment.</title>
        <authorList>
            <person name="Tsubouchi T."/>
            <person name="Shimane Y."/>
            <person name="Mori K."/>
            <person name="Usui K."/>
            <person name="Hiraki T."/>
            <person name="Tame A."/>
            <person name="Uematsu K."/>
            <person name="Maruyama T."/>
            <person name="Hatada Y."/>
        </authorList>
    </citation>
    <scope>NUCLEOTIDE SEQUENCE</scope>
    <source>
        <strain evidence="1">JIR-001</strain>
    </source>
</reference>
<dbReference type="Proteomes" id="UP000677436">
    <property type="component" value="Chromosome"/>
</dbReference>
<dbReference type="AlphaFoldDB" id="A0A8D5UHR8"/>
<sequence length="133" mass="15700">MADCYDKLKDNKKVKEVLMQAVQLGHPRAEIYCRLGDWHLGNDEVDEAIGWFELAIGLEKPDQLWGYCEDAYWTWYPHARLCICYPQKEEYQKAYEHNEKARQTGPHNEKMLEYKTWLEQQLNGQAEGDTDDA</sequence>
<accession>A0A8D5UHR8</accession>
<keyword evidence="2" id="KW-1185">Reference proteome</keyword>
<dbReference type="EMBL" id="AP024601">
    <property type="protein sequence ID" value="BCU82358.1"/>
    <property type="molecule type" value="Genomic_DNA"/>
</dbReference>
<dbReference type="Gene3D" id="1.25.40.10">
    <property type="entry name" value="Tetratricopeptide repeat domain"/>
    <property type="match status" value="1"/>
</dbReference>
<name>A0A8D5UHR8_9BACL</name>
<evidence type="ECO:0000313" key="1">
    <source>
        <dbReference type="EMBL" id="BCU82358.1"/>
    </source>
</evidence>
<evidence type="ECO:0000313" key="2">
    <source>
        <dbReference type="Proteomes" id="UP000677436"/>
    </source>
</evidence>
<gene>
    <name evidence="1" type="ORF">JIR001_21410</name>
</gene>
<organism evidence="1 2">
    <name type="scientific">Polycladomyces abyssicola</name>
    <dbReference type="NCBI Taxonomy" id="1125966"/>
    <lineage>
        <taxon>Bacteria</taxon>
        <taxon>Bacillati</taxon>
        <taxon>Bacillota</taxon>
        <taxon>Bacilli</taxon>
        <taxon>Bacillales</taxon>
        <taxon>Thermoactinomycetaceae</taxon>
        <taxon>Polycladomyces</taxon>
    </lineage>
</organism>
<proteinExistence type="predicted"/>
<dbReference type="SUPFAM" id="SSF48452">
    <property type="entry name" value="TPR-like"/>
    <property type="match status" value="1"/>
</dbReference>
<dbReference type="InterPro" id="IPR011990">
    <property type="entry name" value="TPR-like_helical_dom_sf"/>
</dbReference>
<protein>
    <submittedName>
        <fullName evidence="1">Uncharacterized protein</fullName>
    </submittedName>
</protein>
<reference evidence="1" key="2">
    <citation type="journal article" date="2021" name="Microbiol. Resour. Announc.">
        <title>Complete Genome Sequence of Polycladomyces abyssicola JIR-001T, Isolated from Hemipelagic Sediment in Deep Seawater.</title>
        <authorList>
            <person name="Tsubouchi T."/>
            <person name="Kaneko Y."/>
        </authorList>
    </citation>
    <scope>NUCLEOTIDE SEQUENCE</scope>
    <source>
        <strain evidence="1">JIR-001</strain>
    </source>
</reference>